<dbReference type="PROSITE" id="PS00678">
    <property type="entry name" value="WD_REPEATS_1"/>
    <property type="match status" value="1"/>
</dbReference>
<dbReference type="SUPFAM" id="SSF50978">
    <property type="entry name" value="WD40 repeat-like"/>
    <property type="match status" value="1"/>
</dbReference>
<dbReference type="Proteomes" id="UP001293593">
    <property type="component" value="Unassembled WGS sequence"/>
</dbReference>
<comment type="similarity">
    <text evidence="2">Belongs to the WD repeat DDB2/WDR76 family.</text>
</comment>
<dbReference type="PROSITE" id="PS50082">
    <property type="entry name" value="WD_REPEATS_2"/>
    <property type="match status" value="1"/>
</dbReference>
<dbReference type="InterPro" id="IPR036322">
    <property type="entry name" value="WD40_repeat_dom_sf"/>
</dbReference>
<keyword evidence="5" id="KW-0677">Repeat</keyword>
<dbReference type="InterPro" id="IPR019775">
    <property type="entry name" value="WD40_repeat_CS"/>
</dbReference>
<dbReference type="SMART" id="SM00320">
    <property type="entry name" value="WD40"/>
    <property type="match status" value="4"/>
</dbReference>
<dbReference type="GO" id="GO:0006974">
    <property type="term" value="P:DNA damage response"/>
    <property type="evidence" value="ECO:0007669"/>
    <property type="project" value="UniProtKB-KW"/>
</dbReference>
<dbReference type="Gene3D" id="2.130.10.10">
    <property type="entry name" value="YVTN repeat-like/Quinoprotein amine dehydrogenase"/>
    <property type="match status" value="1"/>
</dbReference>
<keyword evidence="4 8" id="KW-0853">WD repeat</keyword>
<keyword evidence="6" id="KW-0227">DNA damage</keyword>
<dbReference type="PANTHER" id="PTHR14773:SF0">
    <property type="entry name" value="WD REPEAT-CONTAINING PROTEIN 76"/>
    <property type="match status" value="1"/>
</dbReference>
<organism evidence="10 11">
    <name type="scientific">Acacia crassicarpa</name>
    <name type="common">northern wattle</name>
    <dbReference type="NCBI Taxonomy" id="499986"/>
    <lineage>
        <taxon>Eukaryota</taxon>
        <taxon>Viridiplantae</taxon>
        <taxon>Streptophyta</taxon>
        <taxon>Embryophyta</taxon>
        <taxon>Tracheophyta</taxon>
        <taxon>Spermatophyta</taxon>
        <taxon>Magnoliopsida</taxon>
        <taxon>eudicotyledons</taxon>
        <taxon>Gunneridae</taxon>
        <taxon>Pentapetalae</taxon>
        <taxon>rosids</taxon>
        <taxon>fabids</taxon>
        <taxon>Fabales</taxon>
        <taxon>Fabaceae</taxon>
        <taxon>Caesalpinioideae</taxon>
        <taxon>mimosoid clade</taxon>
        <taxon>Acacieae</taxon>
        <taxon>Acacia</taxon>
    </lineage>
</organism>
<sequence length="692" mass="76702">MASQNLTEYERKRLKNVRRNNEMLAARKIHSKASEVSAAAKRSRVAPKSNTVKSEKKPKTETPLVIRQSLRTRGMPPDSEGLKDIALESVNMTEISPAKVLGPLSMRDAYEGDDEFDRSFVEAIVGLAKKEAHSLSLNGEEIGSCAEGDASNDLKGRSVGTSCDLERRKEEYKVWGSLKLESLTLDSQNRARLVPMASQNLTEYELKRLENIRRNDEMLAALKIHSKASEVSAAAKRSRVAPKSYTLKSEKKPKTETPVVIRQSLRTRGMPPDSEGLKDIALESVNMTEISPAKVLGPLSMRDAYEGDDEFDRSFVEAIVGLAKKEAHSLSLNGEEIGSCADGDASNDLKGRSVGTSCDVERRKEEYKVWGSLKLESLILDSENRARLVPTRITAVQFFPSSNVKMIVAGDKFGNLGFWNYGSSSNEGNEVHLYHPHPAPISGILVQRHCLSKIYTSCYDGLVRLMDAEKEVFDLVFNSDETLYSLSQPNNDANCLYFGEGPGGLTIWDSRTGRCSSQWVLHDSRINTIDFDPENLHIMATSSSDGTACTWDLRYTKKSKPSALRTFTPQRAVHSAYFSPSGRSLATTSLDDTIGIYDGANFENASTVFHFNQTGRWLSTFRGIWGWDDSYIFVGNMKRGVDVISPVHKKIVTTLQSPHMSAIPCRFDAHPFEIGTLAGGTSGGQVYMWKSF</sequence>
<dbReference type="GO" id="GO:2000001">
    <property type="term" value="P:regulation of DNA damage checkpoint"/>
    <property type="evidence" value="ECO:0007669"/>
    <property type="project" value="TreeGrafter"/>
</dbReference>
<dbReference type="GO" id="GO:0005634">
    <property type="term" value="C:nucleus"/>
    <property type="evidence" value="ECO:0007669"/>
    <property type="project" value="TreeGrafter"/>
</dbReference>
<evidence type="ECO:0000256" key="9">
    <source>
        <dbReference type="SAM" id="MobiDB-lite"/>
    </source>
</evidence>
<evidence type="ECO:0000313" key="11">
    <source>
        <dbReference type="Proteomes" id="UP001293593"/>
    </source>
</evidence>
<reference evidence="10" key="1">
    <citation type="submission" date="2023-10" db="EMBL/GenBank/DDBJ databases">
        <title>Chromosome-level genome of the transformable northern wattle, Acacia crassicarpa.</title>
        <authorList>
            <person name="Massaro I."/>
            <person name="Sinha N.R."/>
            <person name="Poethig S."/>
            <person name="Leichty A.R."/>
        </authorList>
    </citation>
    <scope>NUCLEOTIDE SEQUENCE</scope>
    <source>
        <strain evidence="10">Acra3RX</strain>
        <tissue evidence="10">Leaf</tissue>
    </source>
</reference>
<comment type="function">
    <text evidence="1">Specifically binds 5-hydroxymethylcytosine (5hmC), suggesting that it acts as a specific reader of 5hmC.</text>
</comment>
<feature type="region of interest" description="Disordered" evidence="9">
    <location>
        <begin position="28"/>
        <end position="61"/>
    </location>
</feature>
<evidence type="ECO:0000256" key="7">
    <source>
        <dbReference type="ARBA" id="ARBA00023125"/>
    </source>
</evidence>
<protein>
    <recommendedName>
        <fullName evidence="3">WD repeat-containing protein 76</fullName>
    </recommendedName>
</protein>
<gene>
    <name evidence="10" type="ORF">QN277_007092</name>
</gene>
<evidence type="ECO:0000256" key="4">
    <source>
        <dbReference type="ARBA" id="ARBA00022574"/>
    </source>
</evidence>
<evidence type="ECO:0000256" key="8">
    <source>
        <dbReference type="PROSITE-ProRule" id="PRU00221"/>
    </source>
</evidence>
<dbReference type="FunFam" id="2.130.10.10:FF:000180">
    <property type="entry name" value="WD repeat-containing protein 76"/>
    <property type="match status" value="1"/>
</dbReference>
<dbReference type="InterPro" id="IPR015943">
    <property type="entry name" value="WD40/YVTN_repeat-like_dom_sf"/>
</dbReference>
<keyword evidence="11" id="KW-1185">Reference proteome</keyword>
<evidence type="ECO:0000256" key="3">
    <source>
        <dbReference type="ARBA" id="ARBA00021234"/>
    </source>
</evidence>
<comment type="caution">
    <text evidence="10">The sequence shown here is derived from an EMBL/GenBank/DDBJ whole genome shotgun (WGS) entry which is preliminary data.</text>
</comment>
<evidence type="ECO:0000313" key="10">
    <source>
        <dbReference type="EMBL" id="KAK4257515.1"/>
    </source>
</evidence>
<evidence type="ECO:0000256" key="2">
    <source>
        <dbReference type="ARBA" id="ARBA00005434"/>
    </source>
</evidence>
<dbReference type="EMBL" id="JAWXYG010000012">
    <property type="protein sequence ID" value="KAK4257515.1"/>
    <property type="molecule type" value="Genomic_DNA"/>
</dbReference>
<keyword evidence="7" id="KW-0238">DNA-binding</keyword>
<dbReference type="GO" id="GO:0003677">
    <property type="term" value="F:DNA binding"/>
    <property type="evidence" value="ECO:0007669"/>
    <property type="project" value="UniProtKB-KW"/>
</dbReference>
<proteinExistence type="inferred from homology"/>
<name>A0AAE1M9J4_9FABA</name>
<dbReference type="PANTHER" id="PTHR14773">
    <property type="entry name" value="WD REPEAT-CONTAINING PROTEIN 76"/>
    <property type="match status" value="1"/>
</dbReference>
<evidence type="ECO:0000256" key="6">
    <source>
        <dbReference type="ARBA" id="ARBA00022763"/>
    </source>
</evidence>
<dbReference type="InterPro" id="IPR050853">
    <property type="entry name" value="WD_repeat_DNA-damage-binding"/>
</dbReference>
<accession>A0AAE1M9J4</accession>
<dbReference type="InterPro" id="IPR001680">
    <property type="entry name" value="WD40_rpt"/>
</dbReference>
<evidence type="ECO:0000256" key="1">
    <source>
        <dbReference type="ARBA" id="ARBA00002530"/>
    </source>
</evidence>
<evidence type="ECO:0000256" key="5">
    <source>
        <dbReference type="ARBA" id="ARBA00022737"/>
    </source>
</evidence>
<dbReference type="AlphaFoldDB" id="A0AAE1M9J4"/>
<dbReference type="Pfam" id="PF00400">
    <property type="entry name" value="WD40"/>
    <property type="match status" value="2"/>
</dbReference>
<feature type="repeat" description="WD" evidence="8">
    <location>
        <begin position="519"/>
        <end position="561"/>
    </location>
</feature>